<feature type="signal peptide" evidence="1">
    <location>
        <begin position="1"/>
        <end position="18"/>
    </location>
</feature>
<feature type="chain" id="PRO_5020181223" description="Nuclear transport factor 2 family protein" evidence="1">
    <location>
        <begin position="19"/>
        <end position="151"/>
    </location>
</feature>
<accession>A0A4Q5M567</accession>
<dbReference type="InterPro" id="IPR039437">
    <property type="entry name" value="FrzH/put_lumazine-bd"/>
</dbReference>
<gene>
    <name evidence="2" type="ORF">EWM59_00105</name>
</gene>
<reference evidence="2 3" key="1">
    <citation type="submission" date="2019-02" db="EMBL/GenBank/DDBJ databases">
        <title>Bacterial novel species Emticicia sp. 17J42-9 isolated from soil.</title>
        <authorList>
            <person name="Jung H.-Y."/>
        </authorList>
    </citation>
    <scope>NUCLEOTIDE SEQUENCE [LARGE SCALE GENOMIC DNA]</scope>
    <source>
        <strain evidence="2 3">17J42-9</strain>
    </source>
</reference>
<sequence length="151" mass="17388">MKKLFTILFLAISVSSFAQTDEEQIKASINQVFDGMRKNDTTLIRQVLHPSCFLKSIGKNKNGEVKLQEDQIIDWLKSVGTKREGVILDERLLSYDIKIDAEMAMAWTPYELYVSDRFIHCGVDLFTLMKTDKGWKIVGIVDTRHKDNCKK</sequence>
<name>A0A4Q5M567_9BACT</name>
<dbReference type="InterPro" id="IPR032710">
    <property type="entry name" value="NTF2-like_dom_sf"/>
</dbReference>
<protein>
    <recommendedName>
        <fullName evidence="4">Nuclear transport factor 2 family protein</fullName>
    </recommendedName>
</protein>
<evidence type="ECO:0008006" key="4">
    <source>
        <dbReference type="Google" id="ProtNLM"/>
    </source>
</evidence>
<comment type="caution">
    <text evidence="2">The sequence shown here is derived from an EMBL/GenBank/DDBJ whole genome shotgun (WGS) entry which is preliminary data.</text>
</comment>
<dbReference type="Pfam" id="PF12893">
    <property type="entry name" value="Lumazine_bd_2"/>
    <property type="match status" value="1"/>
</dbReference>
<keyword evidence="3" id="KW-1185">Reference proteome</keyword>
<dbReference type="Gene3D" id="3.10.450.50">
    <property type="match status" value="1"/>
</dbReference>
<dbReference type="OrthoDB" id="117186at2"/>
<keyword evidence="1" id="KW-0732">Signal</keyword>
<evidence type="ECO:0000313" key="3">
    <source>
        <dbReference type="Proteomes" id="UP000293162"/>
    </source>
</evidence>
<dbReference type="Proteomes" id="UP000293162">
    <property type="component" value="Unassembled WGS sequence"/>
</dbReference>
<evidence type="ECO:0000313" key="2">
    <source>
        <dbReference type="EMBL" id="RYU97558.1"/>
    </source>
</evidence>
<dbReference type="EMBL" id="SEWF01000001">
    <property type="protein sequence ID" value="RYU97558.1"/>
    <property type="molecule type" value="Genomic_DNA"/>
</dbReference>
<dbReference type="SUPFAM" id="SSF54427">
    <property type="entry name" value="NTF2-like"/>
    <property type="match status" value="1"/>
</dbReference>
<organism evidence="2 3">
    <name type="scientific">Emticicia agri</name>
    <dbReference type="NCBI Taxonomy" id="2492393"/>
    <lineage>
        <taxon>Bacteria</taxon>
        <taxon>Pseudomonadati</taxon>
        <taxon>Bacteroidota</taxon>
        <taxon>Cytophagia</taxon>
        <taxon>Cytophagales</taxon>
        <taxon>Leadbetterellaceae</taxon>
        <taxon>Emticicia</taxon>
    </lineage>
</organism>
<proteinExistence type="predicted"/>
<dbReference type="AlphaFoldDB" id="A0A4Q5M567"/>
<dbReference type="RefSeq" id="WP_130018881.1">
    <property type="nucleotide sequence ID" value="NZ_SEWF01000001.1"/>
</dbReference>
<evidence type="ECO:0000256" key="1">
    <source>
        <dbReference type="SAM" id="SignalP"/>
    </source>
</evidence>